<evidence type="ECO:0000259" key="4">
    <source>
        <dbReference type="PROSITE" id="PS51387"/>
    </source>
</evidence>
<dbReference type="GO" id="GO:0016491">
    <property type="term" value="F:oxidoreductase activity"/>
    <property type="evidence" value="ECO:0007669"/>
    <property type="project" value="UniProtKB-KW"/>
</dbReference>
<name>A0A9D1H778_9FIRM</name>
<keyword evidence="3" id="KW-0560">Oxidoreductase</keyword>
<dbReference type="InterPro" id="IPR016169">
    <property type="entry name" value="FAD-bd_PCMH_sub2"/>
</dbReference>
<dbReference type="GO" id="GO:0071949">
    <property type="term" value="F:FAD binding"/>
    <property type="evidence" value="ECO:0007669"/>
    <property type="project" value="InterPro"/>
</dbReference>
<dbReference type="SUPFAM" id="SSF56176">
    <property type="entry name" value="FAD-binding/transporter-associated domain-like"/>
    <property type="match status" value="1"/>
</dbReference>
<accession>A0A9D1H778</accession>
<dbReference type="InterPro" id="IPR005107">
    <property type="entry name" value="CO_DH_flav_C"/>
</dbReference>
<proteinExistence type="predicted"/>
<dbReference type="SMART" id="SM01092">
    <property type="entry name" value="CO_deh_flav_C"/>
    <property type="match status" value="1"/>
</dbReference>
<dbReference type="PANTHER" id="PTHR42659:SF2">
    <property type="entry name" value="XANTHINE DEHYDROGENASE SUBUNIT C-RELATED"/>
    <property type="match status" value="1"/>
</dbReference>
<comment type="caution">
    <text evidence="5">The sequence shown here is derived from an EMBL/GenBank/DDBJ whole genome shotgun (WGS) entry which is preliminary data.</text>
</comment>
<dbReference type="InterPro" id="IPR036318">
    <property type="entry name" value="FAD-bd_PCMH-like_sf"/>
</dbReference>
<gene>
    <name evidence="5" type="ORF">IAC43_08240</name>
</gene>
<dbReference type="InterPro" id="IPR016166">
    <property type="entry name" value="FAD-bd_PCMH"/>
</dbReference>
<feature type="domain" description="FAD-binding PCMH-type" evidence="4">
    <location>
        <begin position="1"/>
        <end position="162"/>
    </location>
</feature>
<dbReference type="Gene3D" id="3.30.465.10">
    <property type="match status" value="1"/>
</dbReference>
<keyword evidence="2" id="KW-0274">FAD</keyword>
<evidence type="ECO:0000313" key="6">
    <source>
        <dbReference type="Proteomes" id="UP000824160"/>
    </source>
</evidence>
<dbReference type="Pfam" id="PF00941">
    <property type="entry name" value="FAD_binding_5"/>
    <property type="match status" value="1"/>
</dbReference>
<dbReference type="InterPro" id="IPR051312">
    <property type="entry name" value="Diverse_Substr_Oxidored"/>
</dbReference>
<evidence type="ECO:0000256" key="3">
    <source>
        <dbReference type="ARBA" id="ARBA00023002"/>
    </source>
</evidence>
<dbReference type="InterPro" id="IPR002346">
    <property type="entry name" value="Mopterin_DH_FAD-bd"/>
</dbReference>
<evidence type="ECO:0000313" key="5">
    <source>
        <dbReference type="EMBL" id="HIT95162.1"/>
    </source>
</evidence>
<dbReference type="EMBL" id="DVLW01000227">
    <property type="protein sequence ID" value="HIT95162.1"/>
    <property type="molecule type" value="Genomic_DNA"/>
</dbReference>
<dbReference type="PANTHER" id="PTHR42659">
    <property type="entry name" value="XANTHINE DEHYDROGENASE SUBUNIT C-RELATED"/>
    <property type="match status" value="1"/>
</dbReference>
<sequence>MLHINHYYLPDSLEQAWQLRQKRGSAVLGGTGWLRLGEHTIQHAIDLSALNLNYIQEKDDCFLIGAMTTLRQLELCQPLNQVFDGAFAEAVGHIVGVQFRNCATVGGSVYGRFGFSDVLTLLLALDTEVHLYKEGWISIERFAARSNEADILTEIRIRKNRQVAYLSERLNANDFPACAVAVSKGTDGWRCTIGARPCRAKLVRLPEDTEGCDDFAIRKIARKAAAAVSYGGGMRGGPAYRQAVAEVLIRRGIQALGAKGGQA</sequence>
<dbReference type="Proteomes" id="UP000824160">
    <property type="component" value="Unassembled WGS sequence"/>
</dbReference>
<reference evidence="5" key="1">
    <citation type="submission" date="2020-10" db="EMBL/GenBank/DDBJ databases">
        <authorList>
            <person name="Gilroy R."/>
        </authorList>
    </citation>
    <scope>NUCLEOTIDE SEQUENCE</scope>
    <source>
        <strain evidence="5">ChiBcec7-5410</strain>
    </source>
</reference>
<protein>
    <submittedName>
        <fullName evidence="5">FAD binding domain-containing protein</fullName>
    </submittedName>
</protein>
<dbReference type="SUPFAM" id="SSF55447">
    <property type="entry name" value="CO dehydrogenase flavoprotein C-terminal domain-like"/>
    <property type="match status" value="1"/>
</dbReference>
<dbReference type="Gene3D" id="3.30.390.50">
    <property type="entry name" value="CO dehydrogenase flavoprotein, C-terminal domain"/>
    <property type="match status" value="1"/>
</dbReference>
<dbReference type="AlphaFoldDB" id="A0A9D1H778"/>
<evidence type="ECO:0000256" key="2">
    <source>
        <dbReference type="ARBA" id="ARBA00022827"/>
    </source>
</evidence>
<dbReference type="PROSITE" id="PS51387">
    <property type="entry name" value="FAD_PCMH"/>
    <property type="match status" value="1"/>
</dbReference>
<evidence type="ECO:0000256" key="1">
    <source>
        <dbReference type="ARBA" id="ARBA00022630"/>
    </source>
</evidence>
<keyword evidence="1" id="KW-0285">Flavoprotein</keyword>
<organism evidence="5 6">
    <name type="scientific">Candidatus Faecivivens stercoripullorum</name>
    <dbReference type="NCBI Taxonomy" id="2840805"/>
    <lineage>
        <taxon>Bacteria</taxon>
        <taxon>Bacillati</taxon>
        <taxon>Bacillota</taxon>
        <taxon>Clostridia</taxon>
        <taxon>Eubacteriales</taxon>
        <taxon>Oscillospiraceae</taxon>
        <taxon>Oscillospiraceae incertae sedis</taxon>
        <taxon>Candidatus Faecivivens</taxon>
    </lineage>
</organism>
<dbReference type="InterPro" id="IPR036683">
    <property type="entry name" value="CO_DH_flav_C_dom_sf"/>
</dbReference>
<reference evidence="5" key="2">
    <citation type="journal article" date="2021" name="PeerJ">
        <title>Extensive microbial diversity within the chicken gut microbiome revealed by metagenomics and culture.</title>
        <authorList>
            <person name="Gilroy R."/>
            <person name="Ravi A."/>
            <person name="Getino M."/>
            <person name="Pursley I."/>
            <person name="Horton D.L."/>
            <person name="Alikhan N.F."/>
            <person name="Baker D."/>
            <person name="Gharbi K."/>
            <person name="Hall N."/>
            <person name="Watson M."/>
            <person name="Adriaenssens E.M."/>
            <person name="Foster-Nyarko E."/>
            <person name="Jarju S."/>
            <person name="Secka A."/>
            <person name="Antonio M."/>
            <person name="Oren A."/>
            <person name="Chaudhuri R.R."/>
            <person name="La Ragione R."/>
            <person name="Hildebrand F."/>
            <person name="Pallen M.J."/>
        </authorList>
    </citation>
    <scope>NUCLEOTIDE SEQUENCE</scope>
    <source>
        <strain evidence="5">ChiBcec7-5410</strain>
    </source>
</reference>